<dbReference type="PANTHER" id="PTHR11941">
    <property type="entry name" value="ENOYL-COA HYDRATASE-RELATED"/>
    <property type="match status" value="1"/>
</dbReference>
<name>A0A1N7RRN4_9BURK</name>
<dbReference type="Gene3D" id="3.90.226.10">
    <property type="entry name" value="2-enoyl-CoA Hydratase, Chain A, domain 1"/>
    <property type="match status" value="1"/>
</dbReference>
<evidence type="ECO:0000256" key="1">
    <source>
        <dbReference type="ARBA" id="ARBA00005254"/>
    </source>
</evidence>
<dbReference type="PROSITE" id="PS00166">
    <property type="entry name" value="ENOYL_COA_HYDRATASE"/>
    <property type="match status" value="1"/>
</dbReference>
<reference evidence="3" key="1">
    <citation type="submission" date="2016-12" db="EMBL/GenBank/DDBJ databases">
        <authorList>
            <person name="Moulin L."/>
        </authorList>
    </citation>
    <scope>NUCLEOTIDE SEQUENCE [LARGE SCALE GENOMIC DNA]</scope>
    <source>
        <strain evidence="3">STM 7183</strain>
    </source>
</reference>
<dbReference type="PANTHER" id="PTHR11941:SF54">
    <property type="entry name" value="ENOYL-COA HYDRATASE, MITOCHONDRIAL"/>
    <property type="match status" value="1"/>
</dbReference>
<keyword evidence="3" id="KW-0456">Lyase</keyword>
<dbReference type="Proteomes" id="UP000195569">
    <property type="component" value="Unassembled WGS sequence"/>
</dbReference>
<dbReference type="EC" id="4.2.1.17" evidence="3"/>
<organism evidence="3 4">
    <name type="scientific">Paraburkholderia piptadeniae</name>
    <dbReference type="NCBI Taxonomy" id="1701573"/>
    <lineage>
        <taxon>Bacteria</taxon>
        <taxon>Pseudomonadati</taxon>
        <taxon>Pseudomonadota</taxon>
        <taxon>Betaproteobacteria</taxon>
        <taxon>Burkholderiales</taxon>
        <taxon>Burkholderiaceae</taxon>
        <taxon>Paraburkholderia</taxon>
    </lineage>
</organism>
<keyword evidence="4" id="KW-1185">Reference proteome</keyword>
<dbReference type="InterPro" id="IPR029045">
    <property type="entry name" value="ClpP/crotonase-like_dom_sf"/>
</dbReference>
<dbReference type="SUPFAM" id="SSF52096">
    <property type="entry name" value="ClpP/crotonase"/>
    <property type="match status" value="1"/>
</dbReference>
<dbReference type="InterPro" id="IPR001753">
    <property type="entry name" value="Enoyl-CoA_hydra/iso"/>
</dbReference>
<dbReference type="InterPro" id="IPR018376">
    <property type="entry name" value="Enoyl-CoA_hyd/isom_CS"/>
</dbReference>
<evidence type="ECO:0000313" key="3">
    <source>
        <dbReference type="EMBL" id="SIT37800.1"/>
    </source>
</evidence>
<comment type="caution">
    <text evidence="3">The sequence shown here is derived from an EMBL/GenBank/DDBJ whole genome shotgun (WGS) entry which is preliminary data.</text>
</comment>
<evidence type="ECO:0000256" key="2">
    <source>
        <dbReference type="RuleBase" id="RU003707"/>
    </source>
</evidence>
<evidence type="ECO:0000313" key="4">
    <source>
        <dbReference type="Proteomes" id="UP000195569"/>
    </source>
</evidence>
<dbReference type="GO" id="GO:0004300">
    <property type="term" value="F:enoyl-CoA hydratase activity"/>
    <property type="evidence" value="ECO:0007669"/>
    <property type="project" value="UniProtKB-EC"/>
</dbReference>
<gene>
    <name evidence="3" type="ORF">BN2476_140009</name>
</gene>
<dbReference type="GO" id="GO:0006635">
    <property type="term" value="P:fatty acid beta-oxidation"/>
    <property type="evidence" value="ECO:0007669"/>
    <property type="project" value="TreeGrafter"/>
</dbReference>
<dbReference type="RefSeq" id="WP_087733350.1">
    <property type="nucleotide sequence ID" value="NZ_CYGY02000014.1"/>
</dbReference>
<dbReference type="OrthoDB" id="8452484at2"/>
<accession>A0A1N7RRN4</accession>
<dbReference type="EMBL" id="CYGY02000014">
    <property type="protein sequence ID" value="SIT37800.1"/>
    <property type="molecule type" value="Genomic_DNA"/>
</dbReference>
<sequence length="278" mass="29448">MSEDVVLKEKHGYVTVLSMNHRPYNLMNATLMDPLLAAMQEAVETGSRAIVLRSNLRHFCAGADVTQFSALMQAATEVEVGAETVSANEVATAVDGPRAFAPVDVLRAFETLPIPIVTSIHGACLGGGLELALASDYVIAARSAKIGSVESALGLHPLMGGIQRQVQRIGVARAKEMSMLGRRYDAETLERWGLINLVVADEQLESATLTVAQELANGPTVAHRVTKQIVTIAANEGVEAADLAMGELQKAIWASEDVQVGLESFLAKGPGAANFRGC</sequence>
<proteinExistence type="inferred from homology"/>
<dbReference type="Pfam" id="PF00378">
    <property type="entry name" value="ECH_1"/>
    <property type="match status" value="1"/>
</dbReference>
<protein>
    <submittedName>
        <fullName evidence="3">Enoyl-CoA hydratase</fullName>
        <ecNumber evidence="3">4.2.1.17</ecNumber>
    </submittedName>
</protein>
<dbReference type="AlphaFoldDB" id="A0A1N7RRN4"/>
<dbReference type="CDD" id="cd06558">
    <property type="entry name" value="crotonase-like"/>
    <property type="match status" value="1"/>
</dbReference>
<comment type="similarity">
    <text evidence="1 2">Belongs to the enoyl-CoA hydratase/isomerase family.</text>
</comment>